<dbReference type="AlphaFoldDB" id="A0A0D6L8C7"/>
<dbReference type="Pfam" id="PF05380">
    <property type="entry name" value="Peptidase_A17"/>
    <property type="match status" value="1"/>
</dbReference>
<dbReference type="InterPro" id="IPR012337">
    <property type="entry name" value="RNaseH-like_sf"/>
</dbReference>
<evidence type="ECO:0000313" key="4">
    <source>
        <dbReference type="EMBL" id="EPB67263.1"/>
    </source>
</evidence>
<dbReference type="InterPro" id="IPR001584">
    <property type="entry name" value="Integrase_cat-core"/>
</dbReference>
<dbReference type="Pfam" id="PF17921">
    <property type="entry name" value="Integrase_H2C2"/>
    <property type="match status" value="1"/>
</dbReference>
<dbReference type="Gene3D" id="3.30.420.10">
    <property type="entry name" value="Ribonuclease H-like superfamily/Ribonuclease H"/>
    <property type="match status" value="2"/>
</dbReference>
<dbReference type="InterPro" id="IPR041588">
    <property type="entry name" value="Integrase_H2C2"/>
</dbReference>
<dbReference type="Proteomes" id="UP000054495">
    <property type="component" value="Unassembled WGS sequence"/>
</dbReference>
<evidence type="ECO:0000256" key="1">
    <source>
        <dbReference type="SAM" id="MobiDB-lite"/>
    </source>
</evidence>
<dbReference type="GO" id="GO:0015074">
    <property type="term" value="P:DNA integration"/>
    <property type="evidence" value="ECO:0007669"/>
    <property type="project" value="InterPro"/>
</dbReference>
<evidence type="ECO:0000256" key="2">
    <source>
        <dbReference type="SAM" id="Phobius"/>
    </source>
</evidence>
<dbReference type="SUPFAM" id="SSF53098">
    <property type="entry name" value="Ribonuclease H-like"/>
    <property type="match status" value="1"/>
</dbReference>
<sequence>MNMNLREFLANNSKVQEKFSSEIRASKTTQKVLGISWDATNDTTSIECKFMETPKITKRAIARQIASIYDPLGWLVPLLIPHKCFQQKLWLEGYSWDEELSPQLCKEWQTIREGANEFQKTFNRELSVETPSNIVVFADASEHAMAACAYIISERSSSLLMAKSKLPSIKSKMTIPKLEMNALTMAVRLARSVCEAVRSSIESLKTIFILSDSQIVLNWIGKSPEKDDLGVLVRNRIKEIQKIIRSINEIGMDVFFGYVPTEKNSADVGTRGVSKDELYHHDWWTGPSFLQQPVSSWDSPLFRIHDPLRPVHETEESFAFSTIHVEGERNSQFSLSRYSTLIKSQRIIGWILRFIRRSMEGLPAATTEAILKRVPELRKTATSGPLTGLEMRYAKQALIRNHQLSVLSGDYIKSMNKTLKLFQDSEGIWRARGRLGKSSLCDSAKFPIFIPPKSELASKIISNAHGEYHRGVAHTMSTVREEFWIPKLRQQARTVVRRCVRCKRFNGLPYIYPEMSDMPTQRVQKTRPFANIGLDFFDLPQIKEGDVFRKAYGCIFTCAVTRMIHLEVLRSMGTGDFLNALRRFFSRRGVPSLIICDNAPTFALSAEILSSASREGALTDMLSSHAIEWKNITPYAPWQGGFYERLIKSIKHALYKSIGQTKLSFDSLTTVITEIEATLNTRPLTYQESDCDEFASIRPIDFSQSSMEVTFPFSNADDMTDPDYHPSTELASLETRKQAVEALQSSIKITERFWNIWQEQYLSSLREHHRMRVSQNRSSPTTPKKGAVVLISDPVLPRNNWRMARITDTKRSSDGAIREVELTTSTRTKIRRPVNLIIPLELEDNDNRTRKNSENDEGCEKSATREERYNFRPRKNINYNEDSLATTTFTSSPGFSLPPKFSLLILTLLALCSLSFSMPIVKTLSMECHKNGVLVKNANTADFEICIEDECKLYTKPSLQEIVRFSPERTLHEHNVLLKWKTNETLTSMEMTCQPIDFCENIQCIFCLSVLLNPECWPLGALVGSTLLIYIIVALVYILLYVPITIGKPPNSLVLP</sequence>
<feature type="region of interest" description="Disordered" evidence="1">
    <location>
        <begin position="846"/>
        <end position="872"/>
    </location>
</feature>
<feature type="compositionally biased region" description="Basic and acidic residues" evidence="1">
    <location>
        <begin position="846"/>
        <end position="870"/>
    </location>
</feature>
<dbReference type="PANTHER" id="PTHR47331:SF4">
    <property type="entry name" value="PEPTIDASE S1 DOMAIN-CONTAINING PROTEIN"/>
    <property type="match status" value="1"/>
</dbReference>
<protein>
    <submittedName>
        <fullName evidence="4">Integrase core domain protein</fullName>
    </submittedName>
</protein>
<dbReference type="Gene3D" id="1.10.340.70">
    <property type="match status" value="1"/>
</dbReference>
<dbReference type="PANTHER" id="PTHR47331">
    <property type="entry name" value="PHD-TYPE DOMAIN-CONTAINING PROTEIN"/>
    <property type="match status" value="1"/>
</dbReference>
<feature type="domain" description="Integrase catalytic" evidence="3">
    <location>
        <begin position="524"/>
        <end position="707"/>
    </location>
</feature>
<proteinExistence type="predicted"/>
<keyword evidence="5" id="KW-1185">Reference proteome</keyword>
<name>A0A0D6L8C7_9BILA</name>
<dbReference type="PROSITE" id="PS50994">
    <property type="entry name" value="INTEGRASE"/>
    <property type="match status" value="1"/>
</dbReference>
<dbReference type="InterPro" id="IPR008042">
    <property type="entry name" value="Retrotrans_Pao"/>
</dbReference>
<organism evidence="4 5">
    <name type="scientific">Ancylostoma ceylanicum</name>
    <dbReference type="NCBI Taxonomy" id="53326"/>
    <lineage>
        <taxon>Eukaryota</taxon>
        <taxon>Metazoa</taxon>
        <taxon>Ecdysozoa</taxon>
        <taxon>Nematoda</taxon>
        <taxon>Chromadorea</taxon>
        <taxon>Rhabditida</taxon>
        <taxon>Rhabditina</taxon>
        <taxon>Rhabditomorpha</taxon>
        <taxon>Strongyloidea</taxon>
        <taxon>Ancylostomatidae</taxon>
        <taxon>Ancylostomatinae</taxon>
        <taxon>Ancylostoma</taxon>
    </lineage>
</organism>
<gene>
    <name evidence="4" type="ORF">ANCCEY_13645</name>
</gene>
<evidence type="ECO:0000259" key="3">
    <source>
        <dbReference type="PROSITE" id="PS50994"/>
    </source>
</evidence>
<keyword evidence="2" id="KW-0472">Membrane</keyword>
<dbReference type="GO" id="GO:0003676">
    <property type="term" value="F:nucleic acid binding"/>
    <property type="evidence" value="ECO:0007669"/>
    <property type="project" value="InterPro"/>
</dbReference>
<keyword evidence="2" id="KW-0812">Transmembrane</keyword>
<accession>A0A0D6L8C7</accession>
<reference evidence="4 5" key="1">
    <citation type="submission" date="2013-05" db="EMBL/GenBank/DDBJ databases">
        <title>Draft genome of the parasitic nematode Anyclostoma ceylanicum.</title>
        <authorList>
            <person name="Mitreva M."/>
        </authorList>
    </citation>
    <scope>NUCLEOTIDE SEQUENCE [LARGE SCALE GENOMIC DNA]</scope>
</reference>
<feature type="transmembrane region" description="Helical" evidence="2">
    <location>
        <begin position="1027"/>
        <end position="1046"/>
    </location>
</feature>
<dbReference type="EMBL" id="KE125734">
    <property type="protein sequence ID" value="EPB67263.1"/>
    <property type="molecule type" value="Genomic_DNA"/>
</dbReference>
<evidence type="ECO:0000313" key="5">
    <source>
        <dbReference type="Proteomes" id="UP000054495"/>
    </source>
</evidence>
<dbReference type="InterPro" id="IPR036397">
    <property type="entry name" value="RNaseH_sf"/>
</dbReference>
<keyword evidence="2" id="KW-1133">Transmembrane helix</keyword>
<dbReference type="Pfam" id="PF18701">
    <property type="entry name" value="DUF5641"/>
    <property type="match status" value="1"/>
</dbReference>
<dbReference type="InterPro" id="IPR040676">
    <property type="entry name" value="DUF5641"/>
</dbReference>